<feature type="transmembrane region" description="Helical" evidence="9">
    <location>
        <begin position="505"/>
        <end position="524"/>
    </location>
</feature>
<proteinExistence type="inferred from homology"/>
<dbReference type="GO" id="GO:0016410">
    <property type="term" value="F:N-acyltransferase activity"/>
    <property type="evidence" value="ECO:0007669"/>
    <property type="project" value="UniProtKB-UniRule"/>
</dbReference>
<dbReference type="HAMAP" id="MF_01148">
    <property type="entry name" value="Lnt"/>
    <property type="match status" value="1"/>
</dbReference>
<sequence>MLAKDANSLRKRRLHGLWRLGLAASSGVLLALAALYPPWFALAWFAFVPLLIALRGLTAKAAYGIGLVAGLALFALSTHWMMDFLNLLKGYGPLHAAALAALYWFYCAQLVAIVAWLTVLLGRRFPTLWVFPLVLTAAFAGFPTLFSVQIGETQSLFPAALQGTAIAGVYGLDLVIGLVNALLAQAMVGLSGKHSVATRSALATPLAYLAVVGWFTYGVVSLGYWDREIQRWDTVAVGIVQPHEPPSTDEPEPRPGFTRAYSVPMALSDRLAEQSVAVIVWPELRMQHYFGLPHVETAFRHQVRQWQIPLVFQDLESKRRDGTTVNRNASLFIDAHGEMAGRYDKIKRVPFAEYLPWFGEWPTAKAFIRNWLGEFYGDISAGSGPAVFELDGFSLVPLICYEVMFPRFAAKAVPNDAASPILLGQSNNSWFGETQQPYQHLHASVLRSVENRAPLIHVTNNGPSAVVLPSGRIQFRSDYHRTAAYTVSVPIDAAAGNSFYSRHPALLISALYGLLALMLLWCSMPARWRNAVARAHRTRQGT</sequence>
<dbReference type="SUPFAM" id="SSF56317">
    <property type="entry name" value="Carbon-nitrogen hydrolase"/>
    <property type="match status" value="1"/>
</dbReference>
<evidence type="ECO:0000256" key="9">
    <source>
        <dbReference type="HAMAP-Rule" id="MF_01148"/>
    </source>
</evidence>
<evidence type="ECO:0000256" key="4">
    <source>
        <dbReference type="ARBA" id="ARBA00022679"/>
    </source>
</evidence>
<dbReference type="PANTHER" id="PTHR38686:SF1">
    <property type="entry name" value="APOLIPOPROTEIN N-ACYLTRANSFERASE"/>
    <property type="match status" value="1"/>
</dbReference>
<evidence type="ECO:0000256" key="6">
    <source>
        <dbReference type="ARBA" id="ARBA00022989"/>
    </source>
</evidence>
<keyword evidence="5 9" id="KW-0812">Transmembrane</keyword>
<dbReference type="UniPathway" id="UPA00666"/>
<keyword evidence="6 9" id="KW-1133">Transmembrane helix</keyword>
<accession>A0A3E0WRG8</accession>
<dbReference type="OrthoDB" id="9804277at2"/>
<keyword evidence="8 9" id="KW-0012">Acyltransferase</keyword>
<dbReference type="PROSITE" id="PS50263">
    <property type="entry name" value="CN_HYDROLASE"/>
    <property type="match status" value="1"/>
</dbReference>
<dbReference type="InterPro" id="IPR003010">
    <property type="entry name" value="C-N_Hydrolase"/>
</dbReference>
<keyword evidence="12" id="KW-1185">Reference proteome</keyword>
<dbReference type="Gene3D" id="3.60.110.10">
    <property type="entry name" value="Carbon-nitrogen hydrolase"/>
    <property type="match status" value="1"/>
</dbReference>
<dbReference type="InterPro" id="IPR045378">
    <property type="entry name" value="LNT_N"/>
</dbReference>
<comment type="pathway">
    <text evidence="9">Protein modification; lipoprotein biosynthesis (N-acyl transfer).</text>
</comment>
<evidence type="ECO:0000313" key="11">
    <source>
        <dbReference type="EMBL" id="RFA35438.1"/>
    </source>
</evidence>
<name>A0A3E0WRG8_9GAMM</name>
<comment type="catalytic activity">
    <reaction evidence="9">
        <text>N-terminal S-1,2-diacyl-sn-glyceryl-L-cysteinyl-[lipoprotein] + a glycerophospholipid = N-acyl-S-1,2-diacyl-sn-glyceryl-L-cysteinyl-[lipoprotein] + a 2-acyl-sn-glycero-3-phospholipid + H(+)</text>
        <dbReference type="Rhea" id="RHEA:48228"/>
        <dbReference type="Rhea" id="RHEA-COMP:14681"/>
        <dbReference type="Rhea" id="RHEA-COMP:14684"/>
        <dbReference type="ChEBI" id="CHEBI:15378"/>
        <dbReference type="ChEBI" id="CHEBI:136912"/>
        <dbReference type="ChEBI" id="CHEBI:140656"/>
        <dbReference type="ChEBI" id="CHEBI:140657"/>
        <dbReference type="ChEBI" id="CHEBI:140660"/>
        <dbReference type="EC" id="2.3.1.269"/>
    </reaction>
</comment>
<feature type="transmembrane region" description="Helical" evidence="9">
    <location>
        <begin position="102"/>
        <end position="121"/>
    </location>
</feature>
<feature type="domain" description="CN hydrolase" evidence="10">
    <location>
        <begin position="235"/>
        <end position="491"/>
    </location>
</feature>
<feature type="transmembrane region" description="Helical" evidence="9">
    <location>
        <begin position="128"/>
        <end position="150"/>
    </location>
</feature>
<dbReference type="InterPro" id="IPR036526">
    <property type="entry name" value="C-N_Hydrolase_sf"/>
</dbReference>
<evidence type="ECO:0000313" key="12">
    <source>
        <dbReference type="Proteomes" id="UP000256763"/>
    </source>
</evidence>
<evidence type="ECO:0000259" key="10">
    <source>
        <dbReference type="PROSITE" id="PS50263"/>
    </source>
</evidence>
<feature type="transmembrane region" description="Helical" evidence="9">
    <location>
        <begin position="39"/>
        <end position="57"/>
    </location>
</feature>
<dbReference type="GO" id="GO:0005886">
    <property type="term" value="C:plasma membrane"/>
    <property type="evidence" value="ECO:0007669"/>
    <property type="project" value="UniProtKB-SubCell"/>
</dbReference>
<dbReference type="PANTHER" id="PTHR38686">
    <property type="entry name" value="APOLIPOPROTEIN N-ACYLTRANSFERASE"/>
    <property type="match status" value="1"/>
</dbReference>
<evidence type="ECO:0000256" key="8">
    <source>
        <dbReference type="ARBA" id="ARBA00023315"/>
    </source>
</evidence>
<organism evidence="11 12">
    <name type="scientific">Alkalilimnicola ehrlichii</name>
    <dbReference type="NCBI Taxonomy" id="351052"/>
    <lineage>
        <taxon>Bacteria</taxon>
        <taxon>Pseudomonadati</taxon>
        <taxon>Pseudomonadota</taxon>
        <taxon>Gammaproteobacteria</taxon>
        <taxon>Chromatiales</taxon>
        <taxon>Ectothiorhodospiraceae</taxon>
        <taxon>Alkalilimnicola</taxon>
    </lineage>
</organism>
<feature type="transmembrane region" description="Helical" evidence="9">
    <location>
        <begin position="16"/>
        <end position="33"/>
    </location>
</feature>
<evidence type="ECO:0000256" key="2">
    <source>
        <dbReference type="ARBA" id="ARBA00010065"/>
    </source>
</evidence>
<dbReference type="EC" id="2.3.1.269" evidence="9"/>
<evidence type="ECO:0000256" key="3">
    <source>
        <dbReference type="ARBA" id="ARBA00022475"/>
    </source>
</evidence>
<dbReference type="Pfam" id="PF20154">
    <property type="entry name" value="LNT_N"/>
    <property type="match status" value="1"/>
</dbReference>
<comment type="caution">
    <text evidence="11">The sequence shown here is derived from an EMBL/GenBank/DDBJ whole genome shotgun (WGS) entry which is preliminary data.</text>
</comment>
<dbReference type="CDD" id="cd07571">
    <property type="entry name" value="ALP_N-acyl_transferase"/>
    <property type="match status" value="1"/>
</dbReference>
<dbReference type="InterPro" id="IPR004563">
    <property type="entry name" value="Apolipo_AcylTrfase"/>
</dbReference>
<dbReference type="AlphaFoldDB" id="A0A3E0WRG8"/>
<comment type="function">
    <text evidence="9">Catalyzes the phospholipid dependent N-acylation of the N-terminal cysteine of apolipoprotein, the last step in lipoprotein maturation.</text>
</comment>
<feature type="transmembrane region" description="Helical" evidence="9">
    <location>
        <begin position="202"/>
        <end position="225"/>
    </location>
</feature>
<dbReference type="Pfam" id="PF00795">
    <property type="entry name" value="CN_hydrolase"/>
    <property type="match status" value="1"/>
</dbReference>
<dbReference type="Proteomes" id="UP000256763">
    <property type="component" value="Unassembled WGS sequence"/>
</dbReference>
<protein>
    <recommendedName>
        <fullName evidence="9">Apolipoprotein N-acyltransferase</fullName>
        <shortName evidence="9">ALP N-acyltransferase</shortName>
        <ecNumber evidence="9">2.3.1.269</ecNumber>
    </recommendedName>
</protein>
<keyword evidence="4 9" id="KW-0808">Transferase</keyword>
<evidence type="ECO:0000256" key="5">
    <source>
        <dbReference type="ARBA" id="ARBA00022692"/>
    </source>
</evidence>
<dbReference type="GO" id="GO:0042158">
    <property type="term" value="P:lipoprotein biosynthetic process"/>
    <property type="evidence" value="ECO:0007669"/>
    <property type="project" value="UniProtKB-UniRule"/>
</dbReference>
<keyword evidence="7 9" id="KW-0472">Membrane</keyword>
<dbReference type="EMBL" id="NFZW01000012">
    <property type="protein sequence ID" value="RFA35438.1"/>
    <property type="molecule type" value="Genomic_DNA"/>
</dbReference>
<comment type="similarity">
    <text evidence="2 9">Belongs to the CN hydrolase family. Apolipoprotein N-acyltransferase subfamily.</text>
</comment>
<keyword evidence="3 9" id="KW-1003">Cell membrane</keyword>
<evidence type="ECO:0000256" key="1">
    <source>
        <dbReference type="ARBA" id="ARBA00004651"/>
    </source>
</evidence>
<dbReference type="RefSeq" id="WP_116304027.1">
    <property type="nucleotide sequence ID" value="NZ_NFZV01000037.1"/>
</dbReference>
<gene>
    <name evidence="9" type="primary">lnt</name>
    <name evidence="11" type="ORF">CAL65_13260</name>
</gene>
<feature type="transmembrane region" description="Helical" evidence="9">
    <location>
        <begin position="170"/>
        <end position="190"/>
    </location>
</feature>
<evidence type="ECO:0000256" key="7">
    <source>
        <dbReference type="ARBA" id="ARBA00023136"/>
    </source>
</evidence>
<feature type="transmembrane region" description="Helical" evidence="9">
    <location>
        <begin position="64"/>
        <end position="82"/>
    </location>
</feature>
<dbReference type="NCBIfam" id="TIGR00546">
    <property type="entry name" value="lnt"/>
    <property type="match status" value="1"/>
</dbReference>
<keyword evidence="11" id="KW-0449">Lipoprotein</keyword>
<reference evidence="12" key="1">
    <citation type="submission" date="2017-05" db="EMBL/GenBank/DDBJ databases">
        <authorList>
            <person name="Sharma S."/>
            <person name="Sidhu C."/>
            <person name="Pinnaka A.K."/>
        </authorList>
    </citation>
    <scope>NUCLEOTIDE SEQUENCE [LARGE SCALE GENOMIC DNA]</scope>
    <source>
        <strain evidence="12">AK93</strain>
    </source>
</reference>
<comment type="subcellular location">
    <subcellularLocation>
        <location evidence="1 9">Cell membrane</location>
        <topology evidence="1 9">Multi-pass membrane protein</topology>
    </subcellularLocation>
</comment>